<accession>A0AAV3XR15</accession>
<evidence type="ECO:0008006" key="4">
    <source>
        <dbReference type="Google" id="ProtNLM"/>
    </source>
</evidence>
<comment type="caution">
    <text evidence="2">The sequence shown here is derived from an EMBL/GenBank/DDBJ whole genome shotgun (WGS) entry which is preliminary data.</text>
</comment>
<feature type="transmembrane region" description="Helical" evidence="1">
    <location>
        <begin position="71"/>
        <end position="90"/>
    </location>
</feature>
<dbReference type="RefSeq" id="WP_226593778.1">
    <property type="nucleotide sequence ID" value="NZ_BLAY01000303.1"/>
</dbReference>
<dbReference type="Proteomes" id="UP001050975">
    <property type="component" value="Unassembled WGS sequence"/>
</dbReference>
<reference evidence="2" key="1">
    <citation type="submission" date="2019-10" db="EMBL/GenBank/DDBJ databases">
        <title>Draft genome sequece of Microseira wollei NIES-4236.</title>
        <authorList>
            <person name="Yamaguchi H."/>
            <person name="Suzuki S."/>
            <person name="Kawachi M."/>
        </authorList>
    </citation>
    <scope>NUCLEOTIDE SEQUENCE</scope>
    <source>
        <strain evidence="2">NIES-4236</strain>
    </source>
</reference>
<keyword evidence="3" id="KW-1185">Reference proteome</keyword>
<dbReference type="EMBL" id="BLAY01000303">
    <property type="protein sequence ID" value="GET44188.1"/>
    <property type="molecule type" value="Genomic_DNA"/>
</dbReference>
<protein>
    <recommendedName>
        <fullName evidence="4">ABC transporter ATP-binding protein</fullName>
    </recommendedName>
</protein>
<keyword evidence="1" id="KW-0812">Transmembrane</keyword>
<feature type="transmembrane region" description="Helical" evidence="1">
    <location>
        <begin position="30"/>
        <end position="51"/>
    </location>
</feature>
<evidence type="ECO:0000313" key="3">
    <source>
        <dbReference type="Proteomes" id="UP001050975"/>
    </source>
</evidence>
<dbReference type="AlphaFoldDB" id="A0AAV3XR15"/>
<feature type="transmembrane region" description="Helical" evidence="1">
    <location>
        <begin position="156"/>
        <end position="181"/>
    </location>
</feature>
<evidence type="ECO:0000256" key="1">
    <source>
        <dbReference type="SAM" id="Phobius"/>
    </source>
</evidence>
<gene>
    <name evidence="2" type="ORF">MiSe_90140</name>
</gene>
<keyword evidence="1" id="KW-1133">Transmembrane helix</keyword>
<name>A0AAV3XR15_9CYAN</name>
<proteinExistence type="predicted"/>
<evidence type="ECO:0000313" key="2">
    <source>
        <dbReference type="EMBL" id="GET44188.1"/>
    </source>
</evidence>
<sequence>MEQIRQNWRFVSLALRLTWCASPRLLLSLLFLLGIRSILPSLQLLLSGIIINRVAIDLGLSKTFDAFASQVSLAVSIAIAGVILALSQVIDPCLSTLESLAGDQVTKYVSEELLRAANRWQGLERFEEPTFADDLKCARERAASAGLDLMVEGAQIALSLFTTVSLAVVLLSLHPLIPLILI</sequence>
<organism evidence="2 3">
    <name type="scientific">Microseira wollei NIES-4236</name>
    <dbReference type="NCBI Taxonomy" id="2530354"/>
    <lineage>
        <taxon>Bacteria</taxon>
        <taxon>Bacillati</taxon>
        <taxon>Cyanobacteriota</taxon>
        <taxon>Cyanophyceae</taxon>
        <taxon>Oscillatoriophycideae</taxon>
        <taxon>Aerosakkonematales</taxon>
        <taxon>Aerosakkonemataceae</taxon>
        <taxon>Microseira</taxon>
    </lineage>
</organism>
<keyword evidence="1" id="KW-0472">Membrane</keyword>